<protein>
    <submittedName>
        <fullName evidence="1">Uncharacterized protein</fullName>
    </submittedName>
</protein>
<sequence>MATLTNGVTRKCAVRFEVVHGRSGMQVSSCMSRRASEATQASDVEEEGTMGWWEVVAQGGGKRRKRRNDEFTNTFLLATNNETRYRSVVTKEVYTEKIKFYGTPAEINCDHDN</sequence>
<evidence type="ECO:0000313" key="1">
    <source>
        <dbReference type="EMBL" id="KAL2731845.1"/>
    </source>
</evidence>
<keyword evidence="2" id="KW-1185">Reference proteome</keyword>
<dbReference type="EMBL" id="JAUDFV010000102">
    <property type="protein sequence ID" value="KAL2731845.1"/>
    <property type="molecule type" value="Genomic_DNA"/>
</dbReference>
<proteinExistence type="predicted"/>
<accession>A0ABD2BGR9</accession>
<organism evidence="1 2">
    <name type="scientific">Vespula squamosa</name>
    <name type="common">Southern yellow jacket</name>
    <name type="synonym">Wasp</name>
    <dbReference type="NCBI Taxonomy" id="30214"/>
    <lineage>
        <taxon>Eukaryota</taxon>
        <taxon>Metazoa</taxon>
        <taxon>Ecdysozoa</taxon>
        <taxon>Arthropoda</taxon>
        <taxon>Hexapoda</taxon>
        <taxon>Insecta</taxon>
        <taxon>Pterygota</taxon>
        <taxon>Neoptera</taxon>
        <taxon>Endopterygota</taxon>
        <taxon>Hymenoptera</taxon>
        <taxon>Apocrita</taxon>
        <taxon>Aculeata</taxon>
        <taxon>Vespoidea</taxon>
        <taxon>Vespidae</taxon>
        <taxon>Vespinae</taxon>
        <taxon>Vespula</taxon>
    </lineage>
</organism>
<dbReference type="Proteomes" id="UP001607302">
    <property type="component" value="Unassembled WGS sequence"/>
</dbReference>
<comment type="caution">
    <text evidence="1">The sequence shown here is derived from an EMBL/GenBank/DDBJ whole genome shotgun (WGS) entry which is preliminary data.</text>
</comment>
<evidence type="ECO:0000313" key="2">
    <source>
        <dbReference type="Proteomes" id="UP001607302"/>
    </source>
</evidence>
<reference evidence="1 2" key="1">
    <citation type="journal article" date="2024" name="Ann. Entomol. Soc. Am.">
        <title>Genomic analyses of the southern and eastern yellowjacket wasps (Hymenoptera: Vespidae) reveal evolutionary signatures of social life.</title>
        <authorList>
            <person name="Catto M.A."/>
            <person name="Caine P.B."/>
            <person name="Orr S.E."/>
            <person name="Hunt B.G."/>
            <person name="Goodisman M.A.D."/>
        </authorList>
    </citation>
    <scope>NUCLEOTIDE SEQUENCE [LARGE SCALE GENOMIC DNA]</scope>
    <source>
        <strain evidence="1">233</strain>
        <tissue evidence="1">Head and thorax</tissue>
    </source>
</reference>
<dbReference type="AlphaFoldDB" id="A0ABD2BGR9"/>
<gene>
    <name evidence="1" type="ORF">V1478_004533</name>
</gene>
<name>A0ABD2BGR9_VESSQ</name>